<evidence type="ECO:0000313" key="2">
    <source>
        <dbReference type="Proteomes" id="UP000241764"/>
    </source>
</evidence>
<dbReference type="SUPFAM" id="SSF140736">
    <property type="entry name" value="Rv1873-like"/>
    <property type="match status" value="1"/>
</dbReference>
<accession>A0A2P7BLG4</accession>
<dbReference type="InterPro" id="IPR014937">
    <property type="entry name" value="DUF1810"/>
</dbReference>
<proteinExistence type="predicted"/>
<dbReference type="InterPro" id="IPR036287">
    <property type="entry name" value="Rv1873-like_sf"/>
</dbReference>
<gene>
    <name evidence="1" type="ORF">CU103_02870</name>
</gene>
<reference evidence="2" key="1">
    <citation type="submission" date="2017-11" db="EMBL/GenBank/DDBJ databases">
        <authorList>
            <person name="Kuznetsova I."/>
            <person name="Sazanova A."/>
            <person name="Chirak E."/>
            <person name="Safronova V."/>
            <person name="Willems A."/>
        </authorList>
    </citation>
    <scope>NUCLEOTIDE SEQUENCE [LARGE SCALE GENOMIC DNA]</scope>
    <source>
        <strain evidence="2">CCBAU 03422</strain>
    </source>
</reference>
<dbReference type="OrthoDB" id="9801870at2"/>
<keyword evidence="2" id="KW-1185">Reference proteome</keyword>
<dbReference type="EMBL" id="PGGM01000001">
    <property type="protein sequence ID" value="PSH67313.1"/>
    <property type="molecule type" value="Genomic_DNA"/>
</dbReference>
<dbReference type="RefSeq" id="WP_106662378.1">
    <property type="nucleotide sequence ID" value="NZ_PGGM01000001.1"/>
</dbReference>
<dbReference type="Pfam" id="PF08837">
    <property type="entry name" value="DUF1810"/>
    <property type="match status" value="1"/>
</dbReference>
<sequence length="148" mass="16610">MSPDDPFDLQRFVVAQAPVYENVIEELQGGRKQSHWMWFIFPQLRGLGHSPRAKFYGIASLDEARAYLAHPLLGSRLVLCTSTVLEIKGASLYSIFGSPDDMKFRSCMTLFSMVVPETYNPFRDALDHWCGGNADQHTLALLSPSTRG</sequence>
<protein>
    <submittedName>
        <fullName evidence="1">DUF1810 domain-containing protein</fullName>
    </submittedName>
</protein>
<dbReference type="PIRSF" id="PIRSF008546">
    <property type="entry name" value="UCP008546"/>
    <property type="match status" value="1"/>
</dbReference>
<name>A0A2P7BLG4_9HYPH</name>
<dbReference type="Proteomes" id="UP000241764">
    <property type="component" value="Unassembled WGS sequence"/>
</dbReference>
<comment type="caution">
    <text evidence="1">The sequence shown here is derived from an EMBL/GenBank/DDBJ whole genome shotgun (WGS) entry which is preliminary data.</text>
</comment>
<evidence type="ECO:0000313" key="1">
    <source>
        <dbReference type="EMBL" id="PSH67313.1"/>
    </source>
</evidence>
<organism evidence="1 2">
    <name type="scientific">Phyllobacterium sophorae</name>
    <dbReference type="NCBI Taxonomy" id="1520277"/>
    <lineage>
        <taxon>Bacteria</taxon>
        <taxon>Pseudomonadati</taxon>
        <taxon>Pseudomonadota</taxon>
        <taxon>Alphaproteobacteria</taxon>
        <taxon>Hyphomicrobiales</taxon>
        <taxon>Phyllobacteriaceae</taxon>
        <taxon>Phyllobacterium</taxon>
    </lineage>
</organism>
<dbReference type="AlphaFoldDB" id="A0A2P7BLG4"/>
<dbReference type="Gene3D" id="1.25.40.380">
    <property type="entry name" value="Protein of unknown function DUF1810"/>
    <property type="match status" value="1"/>
</dbReference>